<evidence type="ECO:0000259" key="7">
    <source>
        <dbReference type="PROSITE" id="PS51032"/>
    </source>
</evidence>
<evidence type="ECO:0000256" key="4">
    <source>
        <dbReference type="ARBA" id="ARBA00023163"/>
    </source>
</evidence>
<feature type="compositionally biased region" description="Polar residues" evidence="6">
    <location>
        <begin position="702"/>
        <end position="721"/>
    </location>
</feature>
<gene>
    <name evidence="8" type="ORF">g.35298</name>
</gene>
<accession>A0A1D1ZYW0</accession>
<feature type="compositionally biased region" description="Low complexity" evidence="6">
    <location>
        <begin position="143"/>
        <end position="154"/>
    </location>
</feature>
<dbReference type="EMBL" id="GDKF01006697">
    <property type="protein sequence ID" value="JAT71925.1"/>
    <property type="molecule type" value="Transcribed_RNA"/>
</dbReference>
<dbReference type="GO" id="GO:0003677">
    <property type="term" value="F:DNA binding"/>
    <property type="evidence" value="ECO:0007669"/>
    <property type="project" value="UniProtKB-KW"/>
</dbReference>
<keyword evidence="3" id="KW-0238">DNA-binding</keyword>
<evidence type="ECO:0000256" key="3">
    <source>
        <dbReference type="ARBA" id="ARBA00023125"/>
    </source>
</evidence>
<evidence type="ECO:0000256" key="6">
    <source>
        <dbReference type="SAM" id="MobiDB-lite"/>
    </source>
</evidence>
<dbReference type="InterPro" id="IPR036955">
    <property type="entry name" value="AP2/ERF_dom_sf"/>
</dbReference>
<feature type="compositionally biased region" description="Pro residues" evidence="6">
    <location>
        <begin position="229"/>
        <end position="249"/>
    </location>
</feature>
<reference evidence="8" key="1">
    <citation type="submission" date="2015-08" db="EMBL/GenBank/DDBJ databases">
        <authorList>
            <person name="Babu N.S."/>
            <person name="Beckwith C.J."/>
            <person name="Beseler K.G."/>
            <person name="Brison A."/>
            <person name="Carone J.V."/>
            <person name="Caskin T.P."/>
            <person name="Diamond M."/>
            <person name="Durham M.E."/>
            <person name="Foxe J.M."/>
            <person name="Go M."/>
            <person name="Henderson B.A."/>
            <person name="Jones I.B."/>
            <person name="McGettigan J.A."/>
            <person name="Micheletti S.J."/>
            <person name="Nasrallah M.E."/>
            <person name="Ortiz D."/>
            <person name="Piller C.R."/>
            <person name="Privatt S.R."/>
            <person name="Schneider S.L."/>
            <person name="Sharp S."/>
            <person name="Smith T.C."/>
            <person name="Stanton J.D."/>
            <person name="Ullery H.E."/>
            <person name="Wilson R.J."/>
            <person name="Serrano M.G."/>
            <person name="Buck G."/>
            <person name="Lee V."/>
            <person name="Wang Y."/>
            <person name="Carvalho R."/>
            <person name="Voegtly L."/>
            <person name="Shi R."/>
            <person name="Duckworth R."/>
            <person name="Johnson A."/>
            <person name="Loviza R."/>
            <person name="Walstead R."/>
            <person name="Shah Z."/>
            <person name="Kiflezghi M."/>
            <person name="Wade K."/>
            <person name="Ball S.L."/>
            <person name="Bradley K.W."/>
            <person name="Asai D.J."/>
            <person name="Bowman C.A."/>
            <person name="Russell D.A."/>
            <person name="Pope W.H."/>
            <person name="Jacobs-Sera D."/>
            <person name="Hendrix R.W."/>
            <person name="Hatfull G.F."/>
        </authorList>
    </citation>
    <scope>NUCLEOTIDE SEQUENCE</scope>
</reference>
<feature type="region of interest" description="Disordered" evidence="6">
    <location>
        <begin position="696"/>
        <end position="721"/>
    </location>
</feature>
<evidence type="ECO:0000256" key="2">
    <source>
        <dbReference type="ARBA" id="ARBA00023015"/>
    </source>
</evidence>
<dbReference type="PANTHER" id="PTHR32467">
    <property type="entry name" value="AP2-LIKE ETHYLENE-RESPONSIVE TRANSCRIPTION FACTOR"/>
    <property type="match status" value="1"/>
</dbReference>
<feature type="compositionally biased region" description="Low complexity" evidence="6">
    <location>
        <begin position="479"/>
        <end position="489"/>
    </location>
</feature>
<dbReference type="InterPro" id="IPR001471">
    <property type="entry name" value="AP2/ERF_dom"/>
</dbReference>
<keyword evidence="4" id="KW-0804">Transcription</keyword>
<evidence type="ECO:0000256" key="5">
    <source>
        <dbReference type="ARBA" id="ARBA00023242"/>
    </source>
</evidence>
<evidence type="ECO:0000256" key="1">
    <source>
        <dbReference type="ARBA" id="ARBA00004123"/>
    </source>
</evidence>
<feature type="region of interest" description="Disordered" evidence="6">
    <location>
        <begin position="466"/>
        <end position="532"/>
    </location>
</feature>
<feature type="compositionally biased region" description="Low complexity" evidence="6">
    <location>
        <begin position="211"/>
        <end position="228"/>
    </location>
</feature>
<protein>
    <recommendedName>
        <fullName evidence="7">AP2/ERF domain-containing protein</fullName>
    </recommendedName>
</protein>
<feature type="compositionally biased region" description="Polar residues" evidence="6">
    <location>
        <begin position="1"/>
        <end position="10"/>
    </location>
</feature>
<proteinExistence type="predicted"/>
<dbReference type="SUPFAM" id="SSF54171">
    <property type="entry name" value="DNA-binding domain"/>
    <property type="match status" value="1"/>
</dbReference>
<feature type="region of interest" description="Disordered" evidence="6">
    <location>
        <begin position="347"/>
        <end position="391"/>
    </location>
</feature>
<dbReference type="InterPro" id="IPR016177">
    <property type="entry name" value="DNA-bd_dom_sf"/>
</dbReference>
<dbReference type="GO" id="GO:0005634">
    <property type="term" value="C:nucleus"/>
    <property type="evidence" value="ECO:0007669"/>
    <property type="project" value="UniProtKB-SubCell"/>
</dbReference>
<feature type="region of interest" description="Disordered" evidence="6">
    <location>
        <begin position="114"/>
        <end position="176"/>
    </location>
</feature>
<feature type="region of interest" description="Disordered" evidence="6">
    <location>
        <begin position="1"/>
        <end position="56"/>
    </location>
</feature>
<dbReference type="Gene3D" id="3.30.730.10">
    <property type="entry name" value="AP2/ERF domain"/>
    <property type="match status" value="1"/>
</dbReference>
<feature type="region of interest" description="Disordered" evidence="6">
    <location>
        <begin position="549"/>
        <end position="575"/>
    </location>
</feature>
<feature type="domain" description="AP2/ERF" evidence="7">
    <location>
        <begin position="574"/>
        <end position="640"/>
    </location>
</feature>
<feature type="compositionally biased region" description="Low complexity" evidence="6">
    <location>
        <begin position="497"/>
        <end position="518"/>
    </location>
</feature>
<name>A0A1D1ZYW0_AUXPR</name>
<comment type="subcellular location">
    <subcellularLocation>
        <location evidence="1">Nucleus</location>
    </subcellularLocation>
</comment>
<evidence type="ECO:0000313" key="8">
    <source>
        <dbReference type="EMBL" id="JAT71925.1"/>
    </source>
</evidence>
<sequence>MQHDSMNGTPGSDPGGLDFLDFPSSPGSQPRSAPHHGLPEGDTPPSHPKATPGVTANSTLDHAIHKLASDDFTRLLHFEAMCETDGDLDDLSRVFQGNEGAELLDPGFFNDLMSPEDPAHGTPARNGHPGHAQPHPVHRRPAGAEAAAARSVLASLGEDDSPGSMRGETSHHQVGACKGGWDGVCVQVARWRGAKASAWADFRGSMGMHHAPQQAGPAPASHTSEAYPASPPPSTPQRGPPAPQDPPPAGGVWLLDAQASPSPGSVPMTPMHLYPFQLQPGAMFVDPGTGQALPMQWGVHGAGAAPGPQLVALPGAGGVPGYYPGHPPAGMQLAYMPGQYPYTPPPMHHVVHGMPGSGAGTPSPSRKGPKRRRPSRGSAGTPAETPGQRSARLAQGFTYDPATGAMLQHGPALLAAARHDKPVPLVGALFEAHAASPFGAGPAPVEYTIMAQHSARSVADALAAGGGARGDEARGGGAAPATPRAAVPGFPMAEASPRAGAGSTPRPAGGAPAAAAAGEAGGPTLPSGRHLRGQSAHGLLTALVTQDLMSTPPEPAAPVGPEVGGAEGGQAGGTMRGVSREKWSLFWDAYVDRRESSTMLDGFKQEAVWLGRYPTVESAARAHDIAAIKLHGPAAATNYEPETYSRVLPTLSSHSEDQVVGALRKDSALAVQRTSRFRGVRRVGARAFDARLEDALGGDGSGLNTSPSSHTSMFVPDLSSS</sequence>
<keyword evidence="5" id="KW-0539">Nucleus</keyword>
<keyword evidence="2" id="KW-0805">Transcription regulation</keyword>
<organism evidence="8">
    <name type="scientific">Auxenochlorella protothecoides</name>
    <name type="common">Green microalga</name>
    <name type="synonym">Chlorella protothecoides</name>
    <dbReference type="NCBI Taxonomy" id="3075"/>
    <lineage>
        <taxon>Eukaryota</taxon>
        <taxon>Viridiplantae</taxon>
        <taxon>Chlorophyta</taxon>
        <taxon>core chlorophytes</taxon>
        <taxon>Trebouxiophyceae</taxon>
        <taxon>Chlorellales</taxon>
        <taxon>Chlorellaceae</taxon>
        <taxon>Auxenochlorella</taxon>
    </lineage>
</organism>
<feature type="compositionally biased region" description="Gly residues" evidence="6">
    <location>
        <begin position="562"/>
        <end position="575"/>
    </location>
</feature>
<feature type="region of interest" description="Disordered" evidence="6">
    <location>
        <begin position="207"/>
        <end position="252"/>
    </location>
</feature>
<dbReference type="SMART" id="SM00380">
    <property type="entry name" value="AP2"/>
    <property type="match status" value="1"/>
</dbReference>
<dbReference type="PROSITE" id="PS51032">
    <property type="entry name" value="AP2_ERF"/>
    <property type="match status" value="1"/>
</dbReference>
<dbReference type="AlphaFoldDB" id="A0A1D1ZYW0"/>
<dbReference type="GO" id="GO:0003700">
    <property type="term" value="F:DNA-binding transcription factor activity"/>
    <property type="evidence" value="ECO:0007669"/>
    <property type="project" value="InterPro"/>
</dbReference>